<proteinExistence type="predicted"/>
<dbReference type="PANTHER" id="PTHR37287">
    <property type="entry name" value="INO EIGHTY SUBUNIT 1"/>
    <property type="match status" value="1"/>
</dbReference>
<reference evidence="3" key="1">
    <citation type="submission" date="2016-02" db="EMBL/GenBank/DDBJ databases">
        <title>Comparative genomics of biotechnologically important yeasts.</title>
        <authorList>
            <consortium name="DOE Joint Genome Institute"/>
            <person name="Riley R."/>
            <person name="Haridas S."/>
            <person name="Wolfe K.H."/>
            <person name="Lopes M.R."/>
            <person name="Hittinger C.T."/>
            <person name="Goker M."/>
            <person name="Salamov A."/>
            <person name="Wisecaver J."/>
            <person name="Long T.M."/>
            <person name="Aerts A.L."/>
            <person name="Barry K."/>
            <person name="Choi C."/>
            <person name="Clum A."/>
            <person name="Coughlan A.Y."/>
            <person name="Deshpande S."/>
            <person name="Douglass A.P."/>
            <person name="Hanson S.J."/>
            <person name="Klenk H.-P."/>
            <person name="Labutti K."/>
            <person name="Lapidus A."/>
            <person name="Lindquist E."/>
            <person name="Lipzen A."/>
            <person name="Meier-Kolthoff J.P."/>
            <person name="Ohm R.A."/>
            <person name="Otillar R.P."/>
            <person name="Pangilinan J."/>
            <person name="Peng Y."/>
            <person name="Rokas A."/>
            <person name="Rosa C.A."/>
            <person name="Scheuner C."/>
            <person name="Sibirny A.A."/>
            <person name="Slot J.C."/>
            <person name="Stielow J.B."/>
            <person name="Sun H."/>
            <person name="Kurtzman C.P."/>
            <person name="Blackwell M."/>
            <person name="Jeffries T.W."/>
            <person name="Grigoriev I.V."/>
        </authorList>
    </citation>
    <scope>NUCLEOTIDE SEQUENCE [LARGE SCALE GENOMIC DNA]</scope>
    <source>
        <strain evidence="3">NRRL Y-17796</strain>
    </source>
</reference>
<gene>
    <name evidence="2" type="ORF">CANCADRAFT_56764</name>
</gene>
<feature type="compositionally biased region" description="Acidic residues" evidence="1">
    <location>
        <begin position="41"/>
        <end position="65"/>
    </location>
</feature>
<accession>A0A1E4TEJ2</accession>
<dbReference type="Proteomes" id="UP000095023">
    <property type="component" value="Unassembled WGS sequence"/>
</dbReference>
<dbReference type="InterPro" id="IPR038014">
    <property type="entry name" value="Ies1"/>
</dbReference>
<evidence type="ECO:0008006" key="4">
    <source>
        <dbReference type="Google" id="ProtNLM"/>
    </source>
</evidence>
<feature type="region of interest" description="Disordered" evidence="1">
    <location>
        <begin position="1"/>
        <end position="84"/>
    </location>
</feature>
<sequence>MDESMTDVSMQDAGEEINSPPAFQFRTLNHLDDTQDSVATTDEEEEEDELDDEDMEEDEVDDDTETVNGKSPTSSPLKSKPERIASITKRQVNLHLSGMPRLKKDDGQPLWRRDLQYDFLQCLFADQTKAFTLFPQGTGLVTFRELYMEALLDSPRISNILKTKLRKDEDMATSMLYMCVLVNIGRMNTTFNFFPAMKAQFRTYHPVPALQWKSRGDYKSLQDAPRVKSILKATCENSEEPATLDEVKDKPPHERTNPINLLFLLVTHAKQVTEDYFPPEYKFQDLIVDSSLSSKSRARALLWLFWTYLESDFETESLKRNPFAVTDQDYNLIPPFHSLSKAEEEKENIDSPEELAFAEDMRVLRYELIPDSNAPPATRPRPSTPLKKKADHNETSKPSTEALKLSVLKNHKIDLDASLSETGPTIRELFDSNGNIYPLHVRAYKEAMDYIKRKWKNDYRSRVTKGPVKSEWTYLKSMLKSKPSQTETPNSSLPIDKLIIPPKELTPNFLYPEYSSTGEYSGHTVKALKTSLRRTERWGYDKIEAAP</sequence>
<dbReference type="GO" id="GO:0031011">
    <property type="term" value="C:Ino80 complex"/>
    <property type="evidence" value="ECO:0007669"/>
    <property type="project" value="InterPro"/>
</dbReference>
<name>A0A1E4TEJ2_9ASCO</name>
<evidence type="ECO:0000313" key="3">
    <source>
        <dbReference type="Proteomes" id="UP000095023"/>
    </source>
</evidence>
<dbReference type="AlphaFoldDB" id="A0A1E4TEJ2"/>
<dbReference type="OrthoDB" id="5413003at2759"/>
<dbReference type="PANTHER" id="PTHR37287:SF1">
    <property type="entry name" value="INO EIGHTY SUBUNIT 1"/>
    <property type="match status" value="1"/>
</dbReference>
<dbReference type="EMBL" id="KV453842">
    <property type="protein sequence ID" value="ODV90192.1"/>
    <property type="molecule type" value="Genomic_DNA"/>
</dbReference>
<evidence type="ECO:0000256" key="1">
    <source>
        <dbReference type="SAM" id="MobiDB-lite"/>
    </source>
</evidence>
<protein>
    <recommendedName>
        <fullName evidence="4">Ino eighty subunit 1</fullName>
    </recommendedName>
</protein>
<keyword evidence="3" id="KW-1185">Reference proteome</keyword>
<evidence type="ECO:0000313" key="2">
    <source>
        <dbReference type="EMBL" id="ODV90192.1"/>
    </source>
</evidence>
<feature type="region of interest" description="Disordered" evidence="1">
    <location>
        <begin position="369"/>
        <end position="400"/>
    </location>
</feature>
<organism evidence="2 3">
    <name type="scientific">Tortispora caseinolytica NRRL Y-17796</name>
    <dbReference type="NCBI Taxonomy" id="767744"/>
    <lineage>
        <taxon>Eukaryota</taxon>
        <taxon>Fungi</taxon>
        <taxon>Dikarya</taxon>
        <taxon>Ascomycota</taxon>
        <taxon>Saccharomycotina</taxon>
        <taxon>Trigonopsidomycetes</taxon>
        <taxon>Trigonopsidales</taxon>
        <taxon>Trigonopsidaceae</taxon>
        <taxon>Tortispora</taxon>
    </lineage>
</organism>